<dbReference type="GO" id="GO:0008324">
    <property type="term" value="F:monoatomic cation transmembrane transporter activity"/>
    <property type="evidence" value="ECO:0007669"/>
    <property type="project" value="InterPro"/>
</dbReference>
<dbReference type="PANTHER" id="PTHR30445">
    <property type="entry name" value="K(+)_H(+) ANTIPORTER SUBUNIT KHTT"/>
    <property type="match status" value="1"/>
</dbReference>
<protein>
    <submittedName>
        <fullName evidence="2">TrkA domain protein</fullName>
    </submittedName>
</protein>
<dbReference type="Pfam" id="PF02080">
    <property type="entry name" value="TrkA_C"/>
    <property type="match status" value="1"/>
</dbReference>
<dbReference type="InterPro" id="IPR026278">
    <property type="entry name" value="KhtT"/>
</dbReference>
<dbReference type="InterPro" id="IPR058776">
    <property type="entry name" value="KhtT-like_N"/>
</dbReference>
<dbReference type="InterPro" id="IPR006037">
    <property type="entry name" value="RCK_C"/>
</dbReference>
<evidence type="ECO:0000259" key="1">
    <source>
        <dbReference type="PROSITE" id="PS51202"/>
    </source>
</evidence>
<evidence type="ECO:0000313" key="2">
    <source>
        <dbReference type="EMBL" id="NYI40044.1"/>
    </source>
</evidence>
<dbReference type="SUPFAM" id="SSF116726">
    <property type="entry name" value="TrkA C-terminal domain-like"/>
    <property type="match status" value="1"/>
</dbReference>
<proteinExistence type="predicted"/>
<dbReference type="InterPro" id="IPR036721">
    <property type="entry name" value="RCK_C_sf"/>
</dbReference>
<dbReference type="Pfam" id="PF25991">
    <property type="entry name" value="KhtT_N"/>
    <property type="match status" value="1"/>
</dbReference>
<comment type="caution">
    <text evidence="2">The sequence shown here is derived from an EMBL/GenBank/DDBJ whole genome shotgun (WGS) entry which is preliminary data.</text>
</comment>
<dbReference type="EMBL" id="JACBZO010000001">
    <property type="protein sequence ID" value="NYI40044.1"/>
    <property type="molecule type" value="Genomic_DNA"/>
</dbReference>
<dbReference type="GO" id="GO:0006813">
    <property type="term" value="P:potassium ion transport"/>
    <property type="evidence" value="ECO:0007669"/>
    <property type="project" value="InterPro"/>
</dbReference>
<dbReference type="PANTHER" id="PTHR30445:SF8">
    <property type="entry name" value="K(+)_H(+) ANTIPORTER SUBUNIT KHTT"/>
    <property type="match status" value="1"/>
</dbReference>
<evidence type="ECO:0000313" key="3">
    <source>
        <dbReference type="Proteomes" id="UP000547973"/>
    </source>
</evidence>
<sequence length="159" mass="16835">MEIYETPLPGIGVRYEFTSESGDHVGVVVRRDGKRDVALYDRQDPDSCKGTMELSEGDSSKLAELLGGTNITARLESLRHMVEGLAIEWVTMPQSGGLTGRTIGDGHIRTVTSASVVAIIRHDSGIPGPGPEFALEAGDTVLVMGSDDAVGKARTILIG</sequence>
<keyword evidence="3" id="KW-1185">Reference proteome</keyword>
<dbReference type="PIRSF" id="PIRSF005028">
    <property type="entry name" value="KhtT"/>
    <property type="match status" value="1"/>
</dbReference>
<dbReference type="Gene3D" id="3.30.70.1450">
    <property type="entry name" value="Regulator of K+ conductance, C-terminal domain"/>
    <property type="match status" value="1"/>
</dbReference>
<dbReference type="AlphaFoldDB" id="A0A7Y9Z746"/>
<dbReference type="Proteomes" id="UP000547973">
    <property type="component" value="Unassembled WGS sequence"/>
</dbReference>
<organism evidence="2 3">
    <name type="scientific">Demequina lutea</name>
    <dbReference type="NCBI Taxonomy" id="431489"/>
    <lineage>
        <taxon>Bacteria</taxon>
        <taxon>Bacillati</taxon>
        <taxon>Actinomycetota</taxon>
        <taxon>Actinomycetes</taxon>
        <taxon>Micrococcales</taxon>
        <taxon>Demequinaceae</taxon>
        <taxon>Demequina</taxon>
    </lineage>
</organism>
<dbReference type="PROSITE" id="PS51202">
    <property type="entry name" value="RCK_C"/>
    <property type="match status" value="1"/>
</dbReference>
<reference evidence="2 3" key="1">
    <citation type="submission" date="2020-07" db="EMBL/GenBank/DDBJ databases">
        <title>Sequencing the genomes of 1000 actinobacteria strains.</title>
        <authorList>
            <person name="Klenk H.-P."/>
        </authorList>
    </citation>
    <scope>NUCLEOTIDE SEQUENCE [LARGE SCALE GENOMIC DNA]</scope>
    <source>
        <strain evidence="2 3">DSM 19970</strain>
    </source>
</reference>
<accession>A0A7Y9Z746</accession>
<name>A0A7Y9Z746_9MICO</name>
<gene>
    <name evidence="2" type="ORF">BKA03_000163</name>
</gene>
<dbReference type="InterPro" id="IPR050144">
    <property type="entry name" value="AAE_transporter"/>
</dbReference>
<dbReference type="RefSeq" id="WP_062075413.1">
    <property type="nucleotide sequence ID" value="NZ_BBRC01000008.1"/>
</dbReference>
<feature type="domain" description="RCK C-terminal" evidence="1">
    <location>
        <begin position="75"/>
        <end position="159"/>
    </location>
</feature>
<dbReference type="OrthoDB" id="5242677at2"/>